<keyword evidence="3" id="KW-1185">Reference proteome</keyword>
<reference evidence="3" key="1">
    <citation type="journal article" date="2011" name="Science">
        <title>The plant cell wall-decomposing machinery underlies the functional diversity of forest fungi.</title>
        <authorList>
            <person name="Eastwood D.C."/>
            <person name="Floudas D."/>
            <person name="Binder M."/>
            <person name="Majcherczyk A."/>
            <person name="Schneider P."/>
            <person name="Aerts A."/>
            <person name="Asiegbu F.O."/>
            <person name="Baker S.E."/>
            <person name="Barry K."/>
            <person name="Bendiksby M."/>
            <person name="Blumentritt M."/>
            <person name="Coutinho P.M."/>
            <person name="Cullen D."/>
            <person name="de Vries R.P."/>
            <person name="Gathman A."/>
            <person name="Goodell B."/>
            <person name="Henrissat B."/>
            <person name="Ihrmark K."/>
            <person name="Kauserud H."/>
            <person name="Kohler A."/>
            <person name="LaButti K."/>
            <person name="Lapidus A."/>
            <person name="Lavin J.L."/>
            <person name="Lee Y.-H."/>
            <person name="Lindquist E."/>
            <person name="Lilly W."/>
            <person name="Lucas S."/>
            <person name="Morin E."/>
            <person name="Murat C."/>
            <person name="Oguiza J.A."/>
            <person name="Park J."/>
            <person name="Pisabarro A.G."/>
            <person name="Riley R."/>
            <person name="Rosling A."/>
            <person name="Salamov A."/>
            <person name="Schmidt O."/>
            <person name="Schmutz J."/>
            <person name="Skrede I."/>
            <person name="Stenlid J."/>
            <person name="Wiebenga A."/>
            <person name="Xie X."/>
            <person name="Kuees U."/>
            <person name="Hibbett D.S."/>
            <person name="Hoffmeister D."/>
            <person name="Hoegberg N."/>
            <person name="Martin F."/>
            <person name="Grigoriev I.V."/>
            <person name="Watkinson S.C."/>
        </authorList>
    </citation>
    <scope>NUCLEOTIDE SEQUENCE [LARGE SCALE GENOMIC DNA]</scope>
    <source>
        <strain evidence="3">strain S7.3</strain>
    </source>
</reference>
<dbReference type="EMBL" id="GL945480">
    <property type="protein sequence ID" value="EGN99426.1"/>
    <property type="molecule type" value="Genomic_DNA"/>
</dbReference>
<name>F8PX47_SERL3</name>
<organism evidence="3">
    <name type="scientific">Serpula lacrymans var. lacrymans (strain S7.3)</name>
    <name type="common">Dry rot fungus</name>
    <dbReference type="NCBI Taxonomy" id="936435"/>
    <lineage>
        <taxon>Eukaryota</taxon>
        <taxon>Fungi</taxon>
        <taxon>Dikarya</taxon>
        <taxon>Basidiomycota</taxon>
        <taxon>Agaricomycotina</taxon>
        <taxon>Agaricomycetes</taxon>
        <taxon>Agaricomycetidae</taxon>
        <taxon>Boletales</taxon>
        <taxon>Coniophorineae</taxon>
        <taxon>Serpulaceae</taxon>
        <taxon>Serpula</taxon>
    </lineage>
</organism>
<evidence type="ECO:0000313" key="3">
    <source>
        <dbReference type="Proteomes" id="UP000008063"/>
    </source>
</evidence>
<feature type="compositionally biased region" description="Pro residues" evidence="1">
    <location>
        <begin position="149"/>
        <end position="159"/>
    </location>
</feature>
<feature type="compositionally biased region" description="Polar residues" evidence="1">
    <location>
        <begin position="101"/>
        <end position="113"/>
    </location>
</feature>
<feature type="region of interest" description="Disordered" evidence="1">
    <location>
        <begin position="95"/>
        <end position="166"/>
    </location>
</feature>
<dbReference type="Proteomes" id="UP000008063">
    <property type="component" value="Unassembled WGS sequence"/>
</dbReference>
<evidence type="ECO:0000256" key="1">
    <source>
        <dbReference type="SAM" id="MobiDB-lite"/>
    </source>
</evidence>
<proteinExistence type="predicted"/>
<dbReference type="HOGENOM" id="CLU_1603737_0_0_1"/>
<feature type="compositionally biased region" description="Low complexity" evidence="1">
    <location>
        <begin position="137"/>
        <end position="148"/>
    </location>
</feature>
<dbReference type="InParanoid" id="F8PX47"/>
<gene>
    <name evidence="2" type="ORF">SERLA73DRAFT_73948</name>
</gene>
<evidence type="ECO:0000313" key="2">
    <source>
        <dbReference type="EMBL" id="EGN99426.1"/>
    </source>
</evidence>
<sequence>MLSSNVFNEPGVFLAYAIYSPTYASLSLSLSPHVRSSYRGNPIFRQISRRTLQPPTPPRNLPPAGTRQRPIPHDHGFFPRLMPLLLFFRADFSTRPPTIPPQNSTNSTKSSSACMYGAPNPAKSTEPLSSGLPPTRPKSSSSSSSPSPHLNPNPIPPLTPRKIGIK</sequence>
<dbReference type="AlphaFoldDB" id="F8PX47"/>
<feature type="region of interest" description="Disordered" evidence="1">
    <location>
        <begin position="45"/>
        <end position="72"/>
    </location>
</feature>
<accession>F8PX47</accession>
<protein>
    <submittedName>
        <fullName evidence="2">Uncharacterized protein</fullName>
    </submittedName>
</protein>